<feature type="transmembrane region" description="Helical" evidence="5">
    <location>
        <begin position="153"/>
        <end position="173"/>
    </location>
</feature>
<feature type="transmembrane region" description="Helical" evidence="5">
    <location>
        <begin position="60"/>
        <end position="78"/>
    </location>
</feature>
<protein>
    <recommendedName>
        <fullName evidence="8">MFS transporter</fullName>
    </recommendedName>
</protein>
<feature type="transmembrane region" description="Helical" evidence="5">
    <location>
        <begin position="202"/>
        <end position="227"/>
    </location>
</feature>
<dbReference type="Proteomes" id="UP000241899">
    <property type="component" value="Unassembled WGS sequence"/>
</dbReference>
<keyword evidence="4" id="KW-0762">Sugar transport</keyword>
<dbReference type="RefSeq" id="WP_107324365.1">
    <property type="nucleotide sequence ID" value="NZ_NHSP01000047.1"/>
</dbReference>
<name>A0A2T4JJU5_9RHOB</name>
<evidence type="ECO:0000256" key="3">
    <source>
        <dbReference type="ARBA" id="ARBA00022475"/>
    </source>
</evidence>
<dbReference type="EMBL" id="PZKF01000009">
    <property type="protein sequence ID" value="PTE18190.1"/>
    <property type="molecule type" value="Genomic_DNA"/>
</dbReference>
<evidence type="ECO:0000313" key="6">
    <source>
        <dbReference type="EMBL" id="PTE18190.1"/>
    </source>
</evidence>
<dbReference type="SUPFAM" id="SSF103473">
    <property type="entry name" value="MFS general substrate transporter"/>
    <property type="match status" value="1"/>
</dbReference>
<evidence type="ECO:0000313" key="7">
    <source>
        <dbReference type="Proteomes" id="UP000241899"/>
    </source>
</evidence>
<proteinExistence type="predicted"/>
<dbReference type="InterPro" id="IPR036259">
    <property type="entry name" value="MFS_trans_sf"/>
</dbReference>
<organism evidence="6 7">
    <name type="scientific">Phaeovulum veldkampii DSM 11550</name>
    <dbReference type="NCBI Taxonomy" id="1185920"/>
    <lineage>
        <taxon>Bacteria</taxon>
        <taxon>Pseudomonadati</taxon>
        <taxon>Pseudomonadota</taxon>
        <taxon>Alphaproteobacteria</taxon>
        <taxon>Rhodobacterales</taxon>
        <taxon>Paracoccaceae</taxon>
        <taxon>Phaeovulum</taxon>
    </lineage>
</organism>
<accession>A0A2T4JJU5</accession>
<dbReference type="Gene3D" id="1.20.1250.20">
    <property type="entry name" value="MFS general substrate transporter like domains"/>
    <property type="match status" value="1"/>
</dbReference>
<gene>
    <name evidence="6" type="ORF">C5F46_05525</name>
</gene>
<dbReference type="GO" id="GO:0005886">
    <property type="term" value="C:plasma membrane"/>
    <property type="evidence" value="ECO:0007669"/>
    <property type="project" value="UniProtKB-SubCell"/>
</dbReference>
<feature type="transmembrane region" description="Helical" evidence="5">
    <location>
        <begin position="84"/>
        <end position="107"/>
    </location>
</feature>
<sequence>MVLYGALIATLAPYVSTLAVAEFGLGDHGYAAVLVCAALVSVTASVAFGIRSDQRANRRAIATASMALMVAGLALVLAGRAPWAFVATHALLLPLSSTIFGQLFAFARLAASTHPDEARGAILSALRALFAVPFVLVLPVWSVAFSAGIEIMAVYPVCLLLAGIMLAISLRAWPRDGATAWTDTPSGLSFAASLRELGSGRVLVRVLALGAVNGGVILYLVLIGLVFAATEGRGAADVALFVGFVAGLEVPFMLALPLVAARAPKGGLIVIGALLYSSHLALLPVLAHGPFVWLLIVPAAVGGALILTLPIAYLQDLMADRPGAGASLIALQRLAGEGTCAAAFAIGTALSGYGLAAALGAGVAASGAIALWLMDRRTGF</sequence>
<feature type="transmembrane region" description="Helical" evidence="5">
    <location>
        <begin position="353"/>
        <end position="374"/>
    </location>
</feature>
<dbReference type="PANTHER" id="PTHR23535:SF2">
    <property type="entry name" value="SUGAR EFFLUX TRANSPORTER A-RELATED"/>
    <property type="match status" value="1"/>
</dbReference>
<dbReference type="PANTHER" id="PTHR23535">
    <property type="entry name" value="SUGAR EFFLUX TRANSPORTER A-RELATED"/>
    <property type="match status" value="1"/>
</dbReference>
<keyword evidence="2" id="KW-0813">Transport</keyword>
<comment type="caution">
    <text evidence="6">The sequence shown here is derived from an EMBL/GenBank/DDBJ whole genome shotgun (WGS) entry which is preliminary data.</text>
</comment>
<feature type="transmembrane region" description="Helical" evidence="5">
    <location>
        <begin position="267"/>
        <end position="286"/>
    </location>
</feature>
<evidence type="ECO:0008006" key="8">
    <source>
        <dbReference type="Google" id="ProtNLM"/>
    </source>
</evidence>
<feature type="transmembrane region" description="Helical" evidence="5">
    <location>
        <begin position="128"/>
        <end position="147"/>
    </location>
</feature>
<evidence type="ECO:0000256" key="4">
    <source>
        <dbReference type="ARBA" id="ARBA00022597"/>
    </source>
</evidence>
<comment type="subcellular location">
    <subcellularLocation>
        <location evidence="1">Cell membrane</location>
        <topology evidence="1">Multi-pass membrane protein</topology>
    </subcellularLocation>
</comment>
<dbReference type="OrthoDB" id="1491684at2"/>
<feature type="transmembrane region" description="Helical" evidence="5">
    <location>
        <begin position="292"/>
        <end position="314"/>
    </location>
</feature>
<keyword evidence="3" id="KW-1003">Cell membrane</keyword>
<keyword evidence="5" id="KW-0812">Transmembrane</keyword>
<keyword evidence="5" id="KW-0472">Membrane</keyword>
<feature type="transmembrane region" description="Helical" evidence="5">
    <location>
        <begin position="239"/>
        <end position="260"/>
    </location>
</feature>
<evidence type="ECO:0000256" key="1">
    <source>
        <dbReference type="ARBA" id="ARBA00004651"/>
    </source>
</evidence>
<keyword evidence="7" id="KW-1185">Reference proteome</keyword>
<keyword evidence="5" id="KW-1133">Transmembrane helix</keyword>
<evidence type="ECO:0000256" key="5">
    <source>
        <dbReference type="SAM" id="Phobius"/>
    </source>
</evidence>
<evidence type="ECO:0000256" key="2">
    <source>
        <dbReference type="ARBA" id="ARBA00022448"/>
    </source>
</evidence>
<reference evidence="6 7" key="1">
    <citation type="submission" date="2018-03" db="EMBL/GenBank/DDBJ databases">
        <title>Rhodobacter veldkampii.</title>
        <authorList>
            <person name="Meyer T.E."/>
            <person name="Miller S."/>
            <person name="Lodha T."/>
            <person name="Gandham S."/>
            <person name="Chintalapati S."/>
            <person name="Chintalapati V.R."/>
        </authorList>
    </citation>
    <scope>NUCLEOTIDE SEQUENCE [LARGE SCALE GENOMIC DNA]</scope>
    <source>
        <strain evidence="6 7">DSM 11550</strain>
    </source>
</reference>
<dbReference type="AlphaFoldDB" id="A0A2T4JJU5"/>
<dbReference type="GO" id="GO:0055085">
    <property type="term" value="P:transmembrane transport"/>
    <property type="evidence" value="ECO:0007669"/>
    <property type="project" value="TreeGrafter"/>
</dbReference>
<feature type="transmembrane region" description="Helical" evidence="5">
    <location>
        <begin position="31"/>
        <end position="48"/>
    </location>
</feature>